<dbReference type="InParanoid" id="D8SVA2"/>
<evidence type="ECO:0000256" key="1">
    <source>
        <dbReference type="ARBA" id="ARBA00022737"/>
    </source>
</evidence>
<dbReference type="EMBL" id="GL377645">
    <property type="protein sequence ID" value="EFJ11579.1"/>
    <property type="molecule type" value="Genomic_DNA"/>
</dbReference>
<dbReference type="Proteomes" id="UP000001514">
    <property type="component" value="Unassembled WGS sequence"/>
</dbReference>
<dbReference type="AlphaFoldDB" id="D8SVA2"/>
<dbReference type="HOGENOM" id="CLU_002706_0_0_1"/>
<organism evidence="4">
    <name type="scientific">Selaginella moellendorffii</name>
    <name type="common">Spikemoss</name>
    <dbReference type="NCBI Taxonomy" id="88036"/>
    <lineage>
        <taxon>Eukaryota</taxon>
        <taxon>Viridiplantae</taxon>
        <taxon>Streptophyta</taxon>
        <taxon>Embryophyta</taxon>
        <taxon>Tracheophyta</taxon>
        <taxon>Lycopodiopsida</taxon>
        <taxon>Selaginellales</taxon>
        <taxon>Selaginellaceae</taxon>
        <taxon>Selaginella</taxon>
    </lineage>
</organism>
<dbReference type="PANTHER" id="PTHR47928">
    <property type="entry name" value="REPEAT-CONTAINING PROTEIN, PUTATIVE-RELATED"/>
    <property type="match status" value="1"/>
</dbReference>
<protein>
    <recommendedName>
        <fullName evidence="5">Pentatricopeptide repeat-containing protein</fullName>
    </recommendedName>
</protein>
<dbReference type="eggNOG" id="KOG4197">
    <property type="taxonomic scope" value="Eukaryota"/>
</dbReference>
<proteinExistence type="predicted"/>
<dbReference type="InterPro" id="IPR050421">
    <property type="entry name" value="PPR"/>
</dbReference>
<dbReference type="Pfam" id="PF01535">
    <property type="entry name" value="PPR"/>
    <property type="match status" value="2"/>
</dbReference>
<feature type="repeat" description="PPR" evidence="2">
    <location>
        <begin position="29"/>
        <end position="63"/>
    </location>
</feature>
<keyword evidence="4" id="KW-1185">Reference proteome</keyword>
<keyword evidence="1" id="KW-0677">Repeat</keyword>
<dbReference type="Gene3D" id="1.25.40.10">
    <property type="entry name" value="Tetratricopeptide repeat domain"/>
    <property type="match status" value="1"/>
</dbReference>
<evidence type="ECO:0000313" key="4">
    <source>
        <dbReference type="Proteomes" id="UP000001514"/>
    </source>
</evidence>
<name>D8SVA2_SELML</name>
<sequence>VAVALVNMYAKCGRVELARGIFGESLGDSCNSWHSMLSLYAHHGHGYQALELFKDMALKGVKVSEMSRCSHSGLFPLGRSILINTVDGHGVSLCVDHFVCMGC</sequence>
<dbReference type="InterPro" id="IPR011990">
    <property type="entry name" value="TPR-like_helical_dom_sf"/>
</dbReference>
<dbReference type="NCBIfam" id="TIGR00756">
    <property type="entry name" value="PPR"/>
    <property type="match status" value="1"/>
</dbReference>
<dbReference type="InterPro" id="IPR002885">
    <property type="entry name" value="PPR_rpt"/>
</dbReference>
<dbReference type="Gramene" id="EFJ11579">
    <property type="protein sequence ID" value="EFJ11579"/>
    <property type="gene ID" value="SELMODRAFT_125838"/>
</dbReference>
<feature type="non-terminal residue" evidence="3">
    <location>
        <position position="1"/>
    </location>
</feature>
<evidence type="ECO:0008006" key="5">
    <source>
        <dbReference type="Google" id="ProtNLM"/>
    </source>
</evidence>
<dbReference type="PROSITE" id="PS51375">
    <property type="entry name" value="PPR"/>
    <property type="match status" value="1"/>
</dbReference>
<gene>
    <name evidence="3" type="ORF">SELMODRAFT_125838</name>
</gene>
<evidence type="ECO:0000313" key="3">
    <source>
        <dbReference type="EMBL" id="EFJ11579.1"/>
    </source>
</evidence>
<dbReference type="KEGG" id="smo:SELMODRAFT_125838"/>
<accession>D8SVA2</accession>
<dbReference type="STRING" id="88036.D8SVA2"/>
<reference evidence="3 4" key="1">
    <citation type="journal article" date="2011" name="Science">
        <title>The Selaginella genome identifies genetic changes associated with the evolution of vascular plants.</title>
        <authorList>
            <person name="Banks J.A."/>
            <person name="Nishiyama T."/>
            <person name="Hasebe M."/>
            <person name="Bowman J.L."/>
            <person name="Gribskov M."/>
            <person name="dePamphilis C."/>
            <person name="Albert V.A."/>
            <person name="Aono N."/>
            <person name="Aoyama T."/>
            <person name="Ambrose B.A."/>
            <person name="Ashton N.W."/>
            <person name="Axtell M.J."/>
            <person name="Barker E."/>
            <person name="Barker M.S."/>
            <person name="Bennetzen J.L."/>
            <person name="Bonawitz N.D."/>
            <person name="Chapple C."/>
            <person name="Cheng C."/>
            <person name="Correa L.G."/>
            <person name="Dacre M."/>
            <person name="DeBarry J."/>
            <person name="Dreyer I."/>
            <person name="Elias M."/>
            <person name="Engstrom E.M."/>
            <person name="Estelle M."/>
            <person name="Feng L."/>
            <person name="Finet C."/>
            <person name="Floyd S.K."/>
            <person name="Frommer W.B."/>
            <person name="Fujita T."/>
            <person name="Gramzow L."/>
            <person name="Gutensohn M."/>
            <person name="Harholt J."/>
            <person name="Hattori M."/>
            <person name="Heyl A."/>
            <person name="Hirai T."/>
            <person name="Hiwatashi Y."/>
            <person name="Ishikawa M."/>
            <person name="Iwata M."/>
            <person name="Karol K.G."/>
            <person name="Koehler B."/>
            <person name="Kolukisaoglu U."/>
            <person name="Kubo M."/>
            <person name="Kurata T."/>
            <person name="Lalonde S."/>
            <person name="Li K."/>
            <person name="Li Y."/>
            <person name="Litt A."/>
            <person name="Lyons E."/>
            <person name="Manning G."/>
            <person name="Maruyama T."/>
            <person name="Michael T.P."/>
            <person name="Mikami K."/>
            <person name="Miyazaki S."/>
            <person name="Morinaga S."/>
            <person name="Murata T."/>
            <person name="Mueller-Roeber B."/>
            <person name="Nelson D.R."/>
            <person name="Obara M."/>
            <person name="Oguri Y."/>
            <person name="Olmstead R.G."/>
            <person name="Onodera N."/>
            <person name="Petersen B.L."/>
            <person name="Pils B."/>
            <person name="Prigge M."/>
            <person name="Rensing S.A."/>
            <person name="Riano-Pachon D.M."/>
            <person name="Roberts A.W."/>
            <person name="Sato Y."/>
            <person name="Scheller H.V."/>
            <person name="Schulz B."/>
            <person name="Schulz C."/>
            <person name="Shakirov E.V."/>
            <person name="Shibagaki N."/>
            <person name="Shinohara N."/>
            <person name="Shippen D.E."/>
            <person name="Soerensen I."/>
            <person name="Sotooka R."/>
            <person name="Sugimoto N."/>
            <person name="Sugita M."/>
            <person name="Sumikawa N."/>
            <person name="Tanurdzic M."/>
            <person name="Theissen G."/>
            <person name="Ulvskov P."/>
            <person name="Wakazuki S."/>
            <person name="Weng J.K."/>
            <person name="Willats W.W."/>
            <person name="Wipf D."/>
            <person name="Wolf P.G."/>
            <person name="Yang L."/>
            <person name="Zimmer A.D."/>
            <person name="Zhu Q."/>
            <person name="Mitros T."/>
            <person name="Hellsten U."/>
            <person name="Loque D."/>
            <person name="Otillar R."/>
            <person name="Salamov A."/>
            <person name="Schmutz J."/>
            <person name="Shapiro H."/>
            <person name="Lindquist E."/>
            <person name="Lucas S."/>
            <person name="Rokhsar D."/>
            <person name="Grigoriev I.V."/>
        </authorList>
    </citation>
    <scope>NUCLEOTIDE SEQUENCE [LARGE SCALE GENOMIC DNA]</scope>
</reference>
<evidence type="ECO:0000256" key="2">
    <source>
        <dbReference type="PROSITE-ProRule" id="PRU00708"/>
    </source>
</evidence>
<dbReference type="PANTHER" id="PTHR47928:SF190">
    <property type="entry name" value="PENTACOTRIPEPTIDE-REPEAT REGION OF PRORP DOMAIN-CONTAINING PROTEIN"/>
    <property type="match status" value="1"/>
</dbReference>